<keyword evidence="1" id="KW-1133">Transmembrane helix</keyword>
<evidence type="ECO:0000313" key="3">
    <source>
        <dbReference type="EMBL" id="KAJ8308987.1"/>
    </source>
</evidence>
<gene>
    <name evidence="3" type="ORF">KUTeg_013861</name>
</gene>
<reference evidence="3 4" key="1">
    <citation type="submission" date="2022-12" db="EMBL/GenBank/DDBJ databases">
        <title>Chromosome-level genome of Tegillarca granosa.</title>
        <authorList>
            <person name="Kim J."/>
        </authorList>
    </citation>
    <scope>NUCLEOTIDE SEQUENCE [LARGE SCALE GENOMIC DNA]</scope>
    <source>
        <strain evidence="3">Teg-2019</strain>
        <tissue evidence="3">Adductor muscle</tissue>
    </source>
</reference>
<accession>A0ABQ9EYB2</accession>
<evidence type="ECO:0000259" key="2">
    <source>
        <dbReference type="Pfam" id="PF18802"/>
    </source>
</evidence>
<keyword evidence="4" id="KW-1185">Reference proteome</keyword>
<dbReference type="InterPro" id="IPR041320">
    <property type="entry name" value="CxC1"/>
</dbReference>
<feature type="domain" description="CxC1-like cysteine cluster associated with KDZ transposases" evidence="2">
    <location>
        <begin position="124"/>
        <end position="168"/>
    </location>
</feature>
<dbReference type="EMBL" id="JARBDR010000657">
    <property type="protein sequence ID" value="KAJ8308987.1"/>
    <property type="molecule type" value="Genomic_DNA"/>
</dbReference>
<keyword evidence="1" id="KW-0812">Transmembrane</keyword>
<organism evidence="3 4">
    <name type="scientific">Tegillarca granosa</name>
    <name type="common">Malaysian cockle</name>
    <name type="synonym">Anadara granosa</name>
    <dbReference type="NCBI Taxonomy" id="220873"/>
    <lineage>
        <taxon>Eukaryota</taxon>
        <taxon>Metazoa</taxon>
        <taxon>Spiralia</taxon>
        <taxon>Lophotrochozoa</taxon>
        <taxon>Mollusca</taxon>
        <taxon>Bivalvia</taxon>
        <taxon>Autobranchia</taxon>
        <taxon>Pteriomorphia</taxon>
        <taxon>Arcoida</taxon>
        <taxon>Arcoidea</taxon>
        <taxon>Arcidae</taxon>
        <taxon>Tegillarca</taxon>
    </lineage>
</organism>
<evidence type="ECO:0000256" key="1">
    <source>
        <dbReference type="SAM" id="Phobius"/>
    </source>
</evidence>
<feature type="non-terminal residue" evidence="3">
    <location>
        <position position="254"/>
    </location>
</feature>
<proteinExistence type="predicted"/>
<protein>
    <recommendedName>
        <fullName evidence="2">CxC1-like cysteine cluster associated with KDZ transposases domain-containing protein</fullName>
    </recommendedName>
</protein>
<sequence>MPGKVLETALSRLIQRKWSLLHFIVYAPNIIQCKDCSAVAYYCESCCVNIHETVLFHMPNIWKCLSSPDLKNMGMIKQLIREIFETRVGSYYVPFKNKNIVSLKRQGHDCVSAYNKELLWLTEDIGVQHKVLMEFCKCEKEAVTVIRYGMWPSSPDIPKVIFQRELVEMATVKDVYRVLVGDSANEYRYHRTIFGNGMHTVENLDFAKCPACSEARQMFVYMRVSGRVMLVSGQMFVYMLVSGRVILVSGRVDA</sequence>
<dbReference type="Pfam" id="PF18802">
    <property type="entry name" value="CxC1"/>
    <property type="match status" value="1"/>
</dbReference>
<comment type="caution">
    <text evidence="3">The sequence shown here is derived from an EMBL/GenBank/DDBJ whole genome shotgun (WGS) entry which is preliminary data.</text>
</comment>
<evidence type="ECO:0000313" key="4">
    <source>
        <dbReference type="Proteomes" id="UP001217089"/>
    </source>
</evidence>
<feature type="transmembrane region" description="Helical" evidence="1">
    <location>
        <begin position="228"/>
        <end position="247"/>
    </location>
</feature>
<dbReference type="Proteomes" id="UP001217089">
    <property type="component" value="Unassembled WGS sequence"/>
</dbReference>
<keyword evidence="1" id="KW-0472">Membrane</keyword>
<name>A0ABQ9EYB2_TEGGR</name>